<evidence type="ECO:0000256" key="1">
    <source>
        <dbReference type="ARBA" id="ARBA00001974"/>
    </source>
</evidence>
<name>A0ABU3K962_9BACT</name>
<dbReference type="Gene3D" id="3.50.50.60">
    <property type="entry name" value="FAD/NAD(P)-binding domain"/>
    <property type="match status" value="2"/>
</dbReference>
<comment type="caution">
    <text evidence="11">Lacks conserved residue(s) required for the propagation of feature annotation.</text>
</comment>
<dbReference type="PROSITE" id="PS01280">
    <property type="entry name" value="GIDA_1"/>
    <property type="match status" value="1"/>
</dbReference>
<feature type="domain" description="tRNA uridine 5-carboxymethylaminomethyl modification enzyme C-terminal subdomain" evidence="12">
    <location>
        <begin position="542"/>
        <end position="613"/>
    </location>
</feature>
<evidence type="ECO:0000256" key="10">
    <source>
        <dbReference type="ARBA" id="ARBA00031800"/>
    </source>
</evidence>
<dbReference type="Pfam" id="PF21680">
    <property type="entry name" value="GIDA_C_1st"/>
    <property type="match status" value="1"/>
</dbReference>
<dbReference type="InterPro" id="IPR036188">
    <property type="entry name" value="FAD/NAD-bd_sf"/>
</dbReference>
<evidence type="ECO:0000256" key="4">
    <source>
        <dbReference type="ARBA" id="ARBA00020461"/>
    </source>
</evidence>
<dbReference type="Pfam" id="PF13932">
    <property type="entry name" value="SAM_GIDA_C"/>
    <property type="match status" value="1"/>
</dbReference>
<comment type="subunit">
    <text evidence="9 11">Homodimer. Heterotetramer of two MnmE and two MnmG subunits.</text>
</comment>
<dbReference type="PANTHER" id="PTHR11806:SF0">
    <property type="entry name" value="PROTEIN MTO1 HOMOLOG, MITOCHONDRIAL"/>
    <property type="match status" value="1"/>
</dbReference>
<dbReference type="EMBL" id="JAQOUE010000001">
    <property type="protein sequence ID" value="MDT7042902.1"/>
    <property type="molecule type" value="Genomic_DNA"/>
</dbReference>
<proteinExistence type="inferred from homology"/>
<keyword evidence="8 11" id="KW-0520">NAD</keyword>
<dbReference type="InterPro" id="IPR004416">
    <property type="entry name" value="MnmG"/>
</dbReference>
<dbReference type="InterPro" id="IPR026904">
    <property type="entry name" value="MnmG_C"/>
</dbReference>
<evidence type="ECO:0000256" key="9">
    <source>
        <dbReference type="ARBA" id="ARBA00025948"/>
    </source>
</evidence>
<comment type="similarity">
    <text evidence="3 11">Belongs to the MnmG family.</text>
</comment>
<comment type="caution">
    <text evidence="13">The sequence shown here is derived from an EMBL/GenBank/DDBJ whole genome shotgun (WGS) entry which is preliminary data.</text>
</comment>
<dbReference type="SUPFAM" id="SSF51905">
    <property type="entry name" value="FAD/NAD(P)-binding domain"/>
    <property type="match status" value="1"/>
</dbReference>
<comment type="subcellular location">
    <subcellularLocation>
        <location evidence="11">Cytoplasm</location>
    </subcellularLocation>
</comment>
<sequence>MPIERDIIVIGGGHAGCEAALAGARMGCRVVLLTIDTTKIAQMPCNPAVGGIAKGHLVKEIDALGGEIGFNTDKAGIQFRILNTRKGPAVRATRVQCDKSLYRMAMQNTLKAQPLLEIFEGTAERILTKGHAVIGVVTNSGETIHAKAIVITSGTFLKGLMHIGMNHLPGGRAGESPAEHLSDCMRDFGFEVGRLKTGTPPRLHRDTINFEVMQVQPGDESPRPFSAQTQAISNPQICCHLTTTTSETHEIIMKNLDRSPMYSGVIESVGPRYCPSIEDKVVRFSEKTGHQIFLEPEELNSPSFYPNGISTSLPVDVQAAMLKTIPGLEHAKMLKPGYAIEYDYFPPRQLHPTLETKLVKGLFHAGQINGTSGYEEAAAQGLMAGINAALMVKELSPFVLDRSQAYIGVLIDDLITKDALEPYRMFTSRAEYRLLLREDNADSRLMEIGHGLGLVKESIFHKFMEKQRTIIEEVDRLNHSRPIWDSETEQRWKKHQEVIPDPGHTLGQLLRRPEISYEKLCEIVDYCPVEDFTIQEAIEISIKYEGYIIRQMQHIEKFKKLERKAIPENFVYDGISGFSKEVVEKLSKVKPASVGQASRISGITPAAISLLLVSLERYKRYNRAKQASRII</sequence>
<evidence type="ECO:0000313" key="13">
    <source>
        <dbReference type="EMBL" id="MDT7042902.1"/>
    </source>
</evidence>
<evidence type="ECO:0000313" key="14">
    <source>
        <dbReference type="Proteomes" id="UP001250932"/>
    </source>
</evidence>
<dbReference type="PANTHER" id="PTHR11806">
    <property type="entry name" value="GLUCOSE INHIBITED DIVISION PROTEIN A"/>
    <property type="match status" value="1"/>
</dbReference>
<keyword evidence="11" id="KW-0963">Cytoplasm</keyword>
<comment type="function">
    <text evidence="2 11">NAD-binding protein involved in the addition of a carboxymethylaminomethyl (cmnm) group at the wobble position (U34) of certain tRNAs, forming tRNA-cmnm(5)s(2)U34.</text>
</comment>
<accession>A0ABU3K962</accession>
<dbReference type="Gene3D" id="1.10.150.570">
    <property type="entry name" value="GidA associated domain, C-terminal subdomain"/>
    <property type="match status" value="1"/>
</dbReference>
<evidence type="ECO:0000256" key="6">
    <source>
        <dbReference type="ARBA" id="ARBA00022694"/>
    </source>
</evidence>
<dbReference type="InterPro" id="IPR040131">
    <property type="entry name" value="MnmG_N"/>
</dbReference>
<feature type="binding site" evidence="11">
    <location>
        <begin position="11"/>
        <end position="16"/>
    </location>
    <ligand>
        <name>FAD</name>
        <dbReference type="ChEBI" id="CHEBI:57692"/>
    </ligand>
</feature>
<dbReference type="InterPro" id="IPR044920">
    <property type="entry name" value="MnmG_C_subdom_sf"/>
</dbReference>
<dbReference type="HAMAP" id="MF_00129">
    <property type="entry name" value="MnmG_GidA"/>
    <property type="match status" value="1"/>
</dbReference>
<evidence type="ECO:0000256" key="11">
    <source>
        <dbReference type="HAMAP-Rule" id="MF_00129"/>
    </source>
</evidence>
<dbReference type="InterPro" id="IPR002218">
    <property type="entry name" value="MnmG-rel"/>
</dbReference>
<evidence type="ECO:0000256" key="7">
    <source>
        <dbReference type="ARBA" id="ARBA00022827"/>
    </source>
</evidence>
<evidence type="ECO:0000256" key="8">
    <source>
        <dbReference type="ARBA" id="ARBA00023027"/>
    </source>
</evidence>
<organism evidence="13 14">
    <name type="scientific">Candidatus Nitronereus thalassa</name>
    <dbReference type="NCBI Taxonomy" id="3020898"/>
    <lineage>
        <taxon>Bacteria</taxon>
        <taxon>Pseudomonadati</taxon>
        <taxon>Nitrospirota</taxon>
        <taxon>Nitrospiria</taxon>
        <taxon>Nitrospirales</taxon>
        <taxon>Nitrospiraceae</taxon>
        <taxon>Candidatus Nitronereus</taxon>
    </lineage>
</organism>
<keyword evidence="14" id="KW-1185">Reference proteome</keyword>
<feature type="binding site" evidence="11">
    <location>
        <begin position="270"/>
        <end position="284"/>
    </location>
    <ligand>
        <name>NAD(+)</name>
        <dbReference type="ChEBI" id="CHEBI:57540"/>
    </ligand>
</feature>
<evidence type="ECO:0000256" key="5">
    <source>
        <dbReference type="ARBA" id="ARBA00022630"/>
    </source>
</evidence>
<dbReference type="InterPro" id="IPR020595">
    <property type="entry name" value="MnmG-rel_CS"/>
</dbReference>
<dbReference type="InterPro" id="IPR049312">
    <property type="entry name" value="GIDA_C_N"/>
</dbReference>
<evidence type="ECO:0000259" key="12">
    <source>
        <dbReference type="SMART" id="SM01228"/>
    </source>
</evidence>
<dbReference type="SMART" id="SM01228">
    <property type="entry name" value="GIDA_assoc_3"/>
    <property type="match status" value="1"/>
</dbReference>
<keyword evidence="5 11" id="KW-0285">Flavoprotein</keyword>
<comment type="cofactor">
    <cofactor evidence="1 11">
        <name>FAD</name>
        <dbReference type="ChEBI" id="CHEBI:57692"/>
    </cofactor>
</comment>
<evidence type="ECO:0000256" key="2">
    <source>
        <dbReference type="ARBA" id="ARBA00003717"/>
    </source>
</evidence>
<dbReference type="InterPro" id="IPR047001">
    <property type="entry name" value="MnmG_C_subdom"/>
</dbReference>
<evidence type="ECO:0000256" key="3">
    <source>
        <dbReference type="ARBA" id="ARBA00007653"/>
    </source>
</evidence>
<keyword evidence="6 11" id="KW-0819">tRNA processing</keyword>
<dbReference type="Proteomes" id="UP001250932">
    <property type="component" value="Unassembled WGS sequence"/>
</dbReference>
<dbReference type="RefSeq" id="WP_313833368.1">
    <property type="nucleotide sequence ID" value="NZ_JAQOUE010000001.1"/>
</dbReference>
<protein>
    <recommendedName>
        <fullName evidence="4 11">tRNA uridine 5-carboxymethylaminomethyl modification enzyme MnmG</fullName>
    </recommendedName>
    <alternativeName>
        <fullName evidence="10 11">Glucose-inhibited division protein A</fullName>
    </alternativeName>
</protein>
<gene>
    <name evidence="11 13" type="primary">mnmG</name>
    <name evidence="11" type="synonym">gidA</name>
    <name evidence="13" type="ORF">PPG34_11100</name>
</gene>
<keyword evidence="7 11" id="KW-0274">FAD</keyword>
<dbReference type="Gene3D" id="1.10.10.1800">
    <property type="entry name" value="tRNA uridine 5-carboxymethylaminomethyl modification enzyme MnmG/GidA"/>
    <property type="match status" value="1"/>
</dbReference>
<dbReference type="NCBIfam" id="TIGR00136">
    <property type="entry name" value="mnmG_gidA"/>
    <property type="match status" value="1"/>
</dbReference>
<dbReference type="Pfam" id="PF01134">
    <property type="entry name" value="GIDA"/>
    <property type="match status" value="1"/>
</dbReference>
<reference evidence="13 14" key="1">
    <citation type="journal article" date="2023" name="ISME J.">
        <title>Cultivation and genomic characterization of novel and ubiquitous marine nitrite-oxidizing bacteria from the Nitrospirales.</title>
        <authorList>
            <person name="Mueller A.J."/>
            <person name="Daebeler A."/>
            <person name="Herbold C.W."/>
            <person name="Kirkegaard R.H."/>
            <person name="Daims H."/>
        </authorList>
    </citation>
    <scope>NUCLEOTIDE SEQUENCE [LARGE SCALE GENOMIC DNA]</scope>
    <source>
        <strain evidence="13 14">EB</strain>
    </source>
</reference>
<dbReference type="PROSITE" id="PS01281">
    <property type="entry name" value="GIDA_2"/>
    <property type="match status" value="1"/>
</dbReference>